<keyword evidence="2" id="KW-1185">Reference proteome</keyword>
<comment type="caution">
    <text evidence="1">The sequence shown here is derived from an EMBL/GenBank/DDBJ whole genome shotgun (WGS) entry which is preliminary data.</text>
</comment>
<accession>A0AAE0WJG9</accession>
<protein>
    <recommendedName>
        <fullName evidence="3">Terpene synthase</fullName>
    </recommendedName>
</protein>
<dbReference type="EMBL" id="JAUTXT010000029">
    <property type="protein sequence ID" value="KAK3672848.1"/>
    <property type="molecule type" value="Genomic_DNA"/>
</dbReference>
<dbReference type="Proteomes" id="UP001274830">
    <property type="component" value="Unassembled WGS sequence"/>
</dbReference>
<proteinExistence type="predicted"/>
<dbReference type="Pfam" id="PF19086">
    <property type="entry name" value="Terpene_syn_C_2"/>
    <property type="match status" value="1"/>
</dbReference>
<dbReference type="SUPFAM" id="SSF48576">
    <property type="entry name" value="Terpenoid synthases"/>
    <property type="match status" value="1"/>
</dbReference>
<gene>
    <name evidence="1" type="ORF">LTR78_007201</name>
</gene>
<reference evidence="1" key="1">
    <citation type="submission" date="2023-07" db="EMBL/GenBank/DDBJ databases">
        <title>Black Yeasts Isolated from many extreme environments.</title>
        <authorList>
            <person name="Coleine C."/>
            <person name="Stajich J.E."/>
            <person name="Selbmann L."/>
        </authorList>
    </citation>
    <scope>NUCLEOTIDE SEQUENCE</scope>
    <source>
        <strain evidence="1">CCFEE 5485</strain>
    </source>
</reference>
<organism evidence="1 2">
    <name type="scientific">Recurvomyces mirabilis</name>
    <dbReference type="NCBI Taxonomy" id="574656"/>
    <lineage>
        <taxon>Eukaryota</taxon>
        <taxon>Fungi</taxon>
        <taxon>Dikarya</taxon>
        <taxon>Ascomycota</taxon>
        <taxon>Pezizomycotina</taxon>
        <taxon>Dothideomycetes</taxon>
        <taxon>Dothideomycetidae</taxon>
        <taxon>Mycosphaerellales</taxon>
        <taxon>Teratosphaeriaceae</taxon>
        <taxon>Recurvomyces</taxon>
    </lineage>
</organism>
<evidence type="ECO:0000313" key="1">
    <source>
        <dbReference type="EMBL" id="KAK3672848.1"/>
    </source>
</evidence>
<dbReference type="AlphaFoldDB" id="A0AAE0WJG9"/>
<evidence type="ECO:0000313" key="2">
    <source>
        <dbReference type="Proteomes" id="UP001274830"/>
    </source>
</evidence>
<sequence>MTEVAHSKASNFVSSGRSIKGLLLPLTPPEEHGITDEGALKSLAEQHAIFYEASLDTRLDAVNYAYRDITTTCRAFPAVRSERFILAMAAWFSLLCQVDDIIEELDANLAQAALADSIAILKSNTKVYQGRLLDYDGGFVNPGCNQICALTKTFVRHLRELVPASIFIKVANDVLDVWENMGLERVVKDGPAPDVESYISLKSRTIGLSPFFDILQAELCREIDSKPEVHPSIMWQLERNVALAVTLQNDIIGLSKDLAHDHALNLISILTVTEDKSIEAAHEVVVAMHNRAVKAALCSASAIRLASHQHGFSYSSDYADSLLGFITRHFKWASSAQRYVP</sequence>
<dbReference type="Gene3D" id="1.10.600.10">
    <property type="entry name" value="Farnesyl Diphosphate Synthase"/>
    <property type="match status" value="1"/>
</dbReference>
<name>A0AAE0WJG9_9PEZI</name>
<dbReference type="InterPro" id="IPR008949">
    <property type="entry name" value="Isoprenoid_synthase_dom_sf"/>
</dbReference>
<evidence type="ECO:0008006" key="3">
    <source>
        <dbReference type="Google" id="ProtNLM"/>
    </source>
</evidence>